<feature type="domain" description="Tyrosine specific protein phosphatases" evidence="3">
    <location>
        <begin position="87"/>
        <end position="127"/>
    </location>
</feature>
<evidence type="ECO:0000259" key="3">
    <source>
        <dbReference type="PROSITE" id="PS50056"/>
    </source>
</evidence>
<dbReference type="Proteomes" id="UP000000442">
    <property type="component" value="Chromosome"/>
</dbReference>
<dbReference type="STRING" id="177437.HRM2_16250"/>
<dbReference type="InterPro" id="IPR029021">
    <property type="entry name" value="Prot-tyrosine_phosphatase-like"/>
</dbReference>
<dbReference type="SMART" id="SM00195">
    <property type="entry name" value="DSPc"/>
    <property type="match status" value="1"/>
</dbReference>
<dbReference type="PROSITE" id="PS00383">
    <property type="entry name" value="TYR_PHOSPHATASE_1"/>
    <property type="match status" value="1"/>
</dbReference>
<dbReference type="InterPro" id="IPR020422">
    <property type="entry name" value="TYR_PHOSPHATASE_DUAL_dom"/>
</dbReference>
<dbReference type="InterPro" id="IPR003595">
    <property type="entry name" value="Tyr_Pase_cat"/>
</dbReference>
<dbReference type="eggNOG" id="COG2453">
    <property type="taxonomic scope" value="Bacteria"/>
</dbReference>
<dbReference type="SUPFAM" id="SSF52799">
    <property type="entry name" value="(Phosphotyrosine protein) phosphatases II"/>
    <property type="match status" value="1"/>
</dbReference>
<dbReference type="PANTHER" id="PTHR23339">
    <property type="entry name" value="TYROSINE SPECIFIC PROTEIN PHOSPHATASE AND DUAL SPECIFICITY PROTEIN PHOSPHATASE"/>
    <property type="match status" value="1"/>
</dbReference>
<sequence length="340" mass="38317">MPAYPITWITNSISLGHAPMSYEELDSIKAQGIDAIVNLCAEFSDLHEIEMAAGFEVYYLPIWDEDVPEMDAMEKALAWLDEAVYLGKKILIHCRHGIGRTGTFITSYMIRRGMDLKAAKKNLKSSRATPTNYGQWKLLKRYTKQSGVLKIREPSLERDHRVDLSHFFSEYESLVHGIDTVLGTRAGIDGAENGKKPCGKGDHEGCRRSFKMQIMEVIYINSRINRQFASRQRDIFIARSINASKEKNPGCPLNNGSGCAIFEFRPIGCRLYDNHDKTLDHPGIHALVSELSRTVFLALSGQFLPPNTLSFSVADTISGKFVQAYFHHMMALERAKSYST</sequence>
<dbReference type="EMBL" id="CP001087">
    <property type="protein sequence ID" value="ACN14734.1"/>
    <property type="molecule type" value="Genomic_DNA"/>
</dbReference>
<dbReference type="InterPro" id="IPR000387">
    <property type="entry name" value="Tyr_Pase_dom"/>
</dbReference>
<keyword evidence="1" id="KW-0378">Hydrolase</keyword>
<dbReference type="FunFam" id="3.90.190.10:FF:000157">
    <property type="entry name" value="Protein-tyrosine phosphatase"/>
    <property type="match status" value="1"/>
</dbReference>
<dbReference type="Gene3D" id="3.90.190.10">
    <property type="entry name" value="Protein tyrosine phosphatase superfamily"/>
    <property type="match status" value="1"/>
</dbReference>
<gene>
    <name evidence="4" type="ordered locus">HRM2_16250</name>
</gene>
<organism evidence="4 5">
    <name type="scientific">Desulforapulum autotrophicum (strain ATCC 43914 / DSM 3382 / VKM B-1955 / HRM2)</name>
    <name type="common">Desulfobacterium autotrophicum</name>
    <dbReference type="NCBI Taxonomy" id="177437"/>
    <lineage>
        <taxon>Bacteria</taxon>
        <taxon>Pseudomonadati</taxon>
        <taxon>Thermodesulfobacteriota</taxon>
        <taxon>Desulfobacteria</taxon>
        <taxon>Desulfobacterales</taxon>
        <taxon>Desulfobacteraceae</taxon>
        <taxon>Desulforapulum</taxon>
    </lineage>
</organism>
<reference evidence="4 5" key="1">
    <citation type="journal article" date="2009" name="Environ. Microbiol.">
        <title>Genome sequence of Desulfobacterium autotrophicum HRM2, a marine sulfate reducer oxidizing organic carbon completely to carbon dioxide.</title>
        <authorList>
            <person name="Strittmatter A.W."/>
            <person name="Liesegang H."/>
            <person name="Rabus R."/>
            <person name="Decker I."/>
            <person name="Amann J."/>
            <person name="Andres S."/>
            <person name="Henne A."/>
            <person name="Fricke W.F."/>
            <person name="Martinez-Arias R."/>
            <person name="Bartels D."/>
            <person name="Goesmann A."/>
            <person name="Krause L."/>
            <person name="Puehler A."/>
            <person name="Klenk H.P."/>
            <person name="Richter M."/>
            <person name="Schuler M."/>
            <person name="Gloeckner F.O."/>
            <person name="Meyerdierks A."/>
            <person name="Gottschalk G."/>
            <person name="Amann R."/>
        </authorList>
    </citation>
    <scope>NUCLEOTIDE SEQUENCE [LARGE SCALE GENOMIC DNA]</scope>
    <source>
        <strain evidence="5">ATCC 43914 / DSM 3382 / HRM2</strain>
    </source>
</reference>
<evidence type="ECO:0000256" key="1">
    <source>
        <dbReference type="ARBA" id="ARBA00022801"/>
    </source>
</evidence>
<dbReference type="Pfam" id="PF22785">
    <property type="entry name" value="Tc-R-P"/>
    <property type="match status" value="1"/>
</dbReference>
<evidence type="ECO:0000313" key="5">
    <source>
        <dbReference type="Proteomes" id="UP000000442"/>
    </source>
</evidence>
<dbReference type="KEGG" id="dat:HRM2_16250"/>
<dbReference type="InterPro" id="IPR016130">
    <property type="entry name" value="Tyr_Pase_AS"/>
</dbReference>
<dbReference type="SMART" id="SM00404">
    <property type="entry name" value="PTPc_motif"/>
    <property type="match status" value="1"/>
</dbReference>
<dbReference type="eggNOG" id="COG0727">
    <property type="taxonomic scope" value="Bacteria"/>
</dbReference>
<evidence type="ECO:0000313" key="4">
    <source>
        <dbReference type="EMBL" id="ACN14734.1"/>
    </source>
</evidence>
<dbReference type="RefSeq" id="WP_015903521.1">
    <property type="nucleotide sequence ID" value="NC_012108.1"/>
</dbReference>
<feature type="domain" description="Tyrosine-protein phosphatase" evidence="2">
    <location>
        <begin position="4"/>
        <end position="148"/>
    </location>
</feature>
<accession>C0QAE9</accession>
<dbReference type="OrthoDB" id="9806482at2"/>
<proteinExistence type="predicted"/>
<dbReference type="PROSITE" id="PS50054">
    <property type="entry name" value="TYR_PHOSPHATASE_DUAL"/>
    <property type="match status" value="1"/>
</dbReference>
<dbReference type="HOGENOM" id="CLU_764452_0_0_7"/>
<dbReference type="AlphaFoldDB" id="C0QAE9"/>
<evidence type="ECO:0000259" key="2">
    <source>
        <dbReference type="PROSITE" id="PS50054"/>
    </source>
</evidence>
<name>C0QAE9_DESAH</name>
<dbReference type="PROSITE" id="PS50056">
    <property type="entry name" value="TYR_PHOSPHATASE_2"/>
    <property type="match status" value="1"/>
</dbReference>
<dbReference type="GO" id="GO:0016787">
    <property type="term" value="F:hydrolase activity"/>
    <property type="evidence" value="ECO:0007669"/>
    <property type="project" value="UniProtKB-KW"/>
</dbReference>
<keyword evidence="5" id="KW-1185">Reference proteome</keyword>
<protein>
    <submittedName>
        <fullName evidence="4">Uncharacterized protein</fullName>
    </submittedName>
</protein>
<dbReference type="InterPro" id="IPR050561">
    <property type="entry name" value="PTP"/>
</dbReference>